<protein>
    <submittedName>
        <fullName evidence="1">Uncharacterized protein</fullName>
    </submittedName>
</protein>
<evidence type="ECO:0000313" key="1">
    <source>
        <dbReference type="EMBL" id="JAE01250.1"/>
    </source>
</evidence>
<accession>A0A0A9EKI7</accession>
<proteinExistence type="predicted"/>
<sequence length="43" mass="5199">MLFLETRLLSVFIEIRMTFEAMFPKEQNTMLQSRVQQILCMCQ</sequence>
<reference evidence="1" key="1">
    <citation type="submission" date="2014-09" db="EMBL/GenBank/DDBJ databases">
        <authorList>
            <person name="Magalhaes I.L.F."/>
            <person name="Oliveira U."/>
            <person name="Santos F.R."/>
            <person name="Vidigal T.H.D.A."/>
            <person name="Brescovit A.D."/>
            <person name="Santos A.J."/>
        </authorList>
    </citation>
    <scope>NUCLEOTIDE SEQUENCE</scope>
    <source>
        <tissue evidence="1">Shoot tissue taken approximately 20 cm above the soil surface</tissue>
    </source>
</reference>
<name>A0A0A9EKI7_ARUDO</name>
<organism evidence="1">
    <name type="scientific">Arundo donax</name>
    <name type="common">Giant reed</name>
    <name type="synonym">Donax arundinaceus</name>
    <dbReference type="NCBI Taxonomy" id="35708"/>
    <lineage>
        <taxon>Eukaryota</taxon>
        <taxon>Viridiplantae</taxon>
        <taxon>Streptophyta</taxon>
        <taxon>Embryophyta</taxon>
        <taxon>Tracheophyta</taxon>
        <taxon>Spermatophyta</taxon>
        <taxon>Magnoliopsida</taxon>
        <taxon>Liliopsida</taxon>
        <taxon>Poales</taxon>
        <taxon>Poaceae</taxon>
        <taxon>PACMAD clade</taxon>
        <taxon>Arundinoideae</taxon>
        <taxon>Arundineae</taxon>
        <taxon>Arundo</taxon>
    </lineage>
</organism>
<reference evidence="1" key="2">
    <citation type="journal article" date="2015" name="Data Brief">
        <title>Shoot transcriptome of the giant reed, Arundo donax.</title>
        <authorList>
            <person name="Barrero R.A."/>
            <person name="Guerrero F.D."/>
            <person name="Moolhuijzen P."/>
            <person name="Goolsby J.A."/>
            <person name="Tidwell J."/>
            <person name="Bellgard S.E."/>
            <person name="Bellgard M.I."/>
        </authorList>
    </citation>
    <scope>NUCLEOTIDE SEQUENCE</scope>
    <source>
        <tissue evidence="1">Shoot tissue taken approximately 20 cm above the soil surface</tissue>
    </source>
</reference>
<dbReference type="EMBL" id="GBRH01196646">
    <property type="protein sequence ID" value="JAE01250.1"/>
    <property type="molecule type" value="Transcribed_RNA"/>
</dbReference>
<dbReference type="AlphaFoldDB" id="A0A0A9EKI7"/>